<protein>
    <submittedName>
        <fullName evidence="3">RHS repeat protein</fullName>
    </submittedName>
</protein>
<dbReference type="Pfam" id="PF25023">
    <property type="entry name" value="TEN_YD-shell"/>
    <property type="match status" value="1"/>
</dbReference>
<dbReference type="PANTHER" id="PTHR32305">
    <property type="match status" value="1"/>
</dbReference>
<dbReference type="NCBIfam" id="TIGR03696">
    <property type="entry name" value="Rhs_assc_core"/>
    <property type="match status" value="1"/>
</dbReference>
<dbReference type="Gene3D" id="2.180.10.10">
    <property type="entry name" value="RHS repeat-associated core"/>
    <property type="match status" value="1"/>
</dbReference>
<dbReference type="InterPro" id="IPR050708">
    <property type="entry name" value="T6SS_VgrG/RHS"/>
</dbReference>
<evidence type="ECO:0000313" key="4">
    <source>
        <dbReference type="Proteomes" id="UP000309566"/>
    </source>
</evidence>
<dbReference type="InterPro" id="IPR022385">
    <property type="entry name" value="Rhs_assc_core"/>
</dbReference>
<evidence type="ECO:0000259" key="2">
    <source>
        <dbReference type="Pfam" id="PF25023"/>
    </source>
</evidence>
<dbReference type="InterPro" id="IPR056823">
    <property type="entry name" value="TEN-like_YD-shell"/>
</dbReference>
<evidence type="ECO:0000256" key="1">
    <source>
        <dbReference type="ARBA" id="ARBA00022737"/>
    </source>
</evidence>
<keyword evidence="1" id="KW-0677">Repeat</keyword>
<dbReference type="NCBIfam" id="TIGR01643">
    <property type="entry name" value="YD_repeat_2x"/>
    <property type="match status" value="1"/>
</dbReference>
<name>A0A4S2CCM9_9BACE</name>
<sequence>PFACWQPGDTCYRWHANGMLSGVRTPDGKRVTFGYDALGRRVSKTMGGSVHRFGWDGNVVLHEWDIEEADRPKLVTDETGCEEYAGTERTDNLVTWVYDGTSFTPVAKVTDRERYTIVHDYLGTPTQAYDSNGNLVWEMLLDVYGRVMESRGDRSLVPFRYQGQYEDRETGLYYNRFRYYSPEMGMYISSDPIGLAGNNPTLYGYVEDVNTGLDPWGLDVYILRASQDGWYPVYKYGEQAPVSYVFLQKNDIYKIGESQSPTRRYSQPRLNEARINKSTAVSYAVTPQGIVLQNVPAGLRMDIVSSGGSKAADQALEKQLIQDYQKLHNGVLPPGNKACH</sequence>
<gene>
    <name evidence="3" type="ORF">E5353_17615</name>
</gene>
<reference evidence="3 4" key="1">
    <citation type="submission" date="2019-04" db="EMBL/GenBank/DDBJ databases">
        <title>Microbes associate with the intestines of laboratory mice.</title>
        <authorList>
            <person name="Navarre W."/>
            <person name="Wong E."/>
            <person name="Huang K."/>
            <person name="Tropini C."/>
            <person name="Ng K."/>
            <person name="Yu B."/>
        </authorList>
    </citation>
    <scope>NUCLEOTIDE SEQUENCE [LARGE SCALE GENOMIC DNA]</scope>
    <source>
        <strain evidence="3 4">NM63_1-25</strain>
    </source>
</reference>
<dbReference type="InterPro" id="IPR006530">
    <property type="entry name" value="YD"/>
</dbReference>
<dbReference type="PRINTS" id="PR00394">
    <property type="entry name" value="RHSPROTEIN"/>
</dbReference>
<dbReference type="AlphaFoldDB" id="A0A4S2CCM9"/>
<dbReference type="PANTHER" id="PTHR32305:SF15">
    <property type="entry name" value="PROTEIN RHSA-RELATED"/>
    <property type="match status" value="1"/>
</dbReference>
<proteinExistence type="predicted"/>
<comment type="caution">
    <text evidence="3">The sequence shown here is derived from an EMBL/GenBank/DDBJ whole genome shotgun (WGS) entry which is preliminary data.</text>
</comment>
<evidence type="ECO:0000313" key="3">
    <source>
        <dbReference type="EMBL" id="TGY25285.1"/>
    </source>
</evidence>
<accession>A0A4S2CCM9</accession>
<dbReference type="RefSeq" id="WP_136000511.1">
    <property type="nucleotide sequence ID" value="NZ_SRYX01000114.1"/>
</dbReference>
<dbReference type="Proteomes" id="UP000309566">
    <property type="component" value="Unassembled WGS sequence"/>
</dbReference>
<feature type="non-terminal residue" evidence="3">
    <location>
        <position position="1"/>
    </location>
</feature>
<dbReference type="EMBL" id="SRYX01000114">
    <property type="protein sequence ID" value="TGY25285.1"/>
    <property type="molecule type" value="Genomic_DNA"/>
</dbReference>
<feature type="domain" description="Teneurin-like YD-shell" evidence="2">
    <location>
        <begin position="8"/>
        <end position="191"/>
    </location>
</feature>
<organism evidence="3 4">
    <name type="scientific">Bacteroides caecimuris</name>
    <dbReference type="NCBI Taxonomy" id="1796613"/>
    <lineage>
        <taxon>Bacteria</taxon>
        <taxon>Pseudomonadati</taxon>
        <taxon>Bacteroidota</taxon>
        <taxon>Bacteroidia</taxon>
        <taxon>Bacteroidales</taxon>
        <taxon>Bacteroidaceae</taxon>
        <taxon>Bacteroides</taxon>
    </lineage>
</organism>